<dbReference type="OMA" id="PKMANTI"/>
<dbReference type="Proteomes" id="UP000008311">
    <property type="component" value="Unassembled WGS sequence"/>
</dbReference>
<name>B9SB98_RICCO</name>
<feature type="region of interest" description="Disordered" evidence="1">
    <location>
        <begin position="1"/>
        <end position="22"/>
    </location>
</feature>
<sequence length="342" mass="38743">MDPSDEDPFEPASCSSTKDDEKLENVHDLLEEGWFFGELLTSKPRMLRCYSDPSPNFDQGLLAENPIYIQKSSSSSKKVSGTLIRAPSLPPRLESREETLEEKESSSSRSKGMSKLIRQLSDQSLVQETNCKPTCIGKIGSIQEKESHNRKSKMMTGKPSKQRLLRTPSLPPCIGREEVIGQNDDESDITMSRLIRQAMPYSTEVLPPRHTPKGMIQDYNMPKYKPPRNWKDLGCTNPNQKVTKKSQSDLESQEVQGFKDLGFTFNKQDLDPSVVGILPGLQQDNKRQDQDQKDEVKRPYLSEAWHVQSCAPPIPLWATKNSAEDMKVQLKYWARAVASNVR</sequence>
<organism evidence="2 3">
    <name type="scientific">Ricinus communis</name>
    <name type="common">Castor bean</name>
    <dbReference type="NCBI Taxonomy" id="3988"/>
    <lineage>
        <taxon>Eukaryota</taxon>
        <taxon>Viridiplantae</taxon>
        <taxon>Streptophyta</taxon>
        <taxon>Embryophyta</taxon>
        <taxon>Tracheophyta</taxon>
        <taxon>Spermatophyta</taxon>
        <taxon>Magnoliopsida</taxon>
        <taxon>eudicotyledons</taxon>
        <taxon>Gunneridae</taxon>
        <taxon>Pentapetalae</taxon>
        <taxon>rosids</taxon>
        <taxon>fabids</taxon>
        <taxon>Malpighiales</taxon>
        <taxon>Euphorbiaceae</taxon>
        <taxon>Acalyphoideae</taxon>
        <taxon>Acalypheae</taxon>
        <taxon>Ricinus</taxon>
    </lineage>
</organism>
<dbReference type="PANTHER" id="PTHR33785">
    <property type="entry name" value="OS06G0550800 PROTEIN"/>
    <property type="match status" value="1"/>
</dbReference>
<evidence type="ECO:0000313" key="2">
    <source>
        <dbReference type="EMBL" id="EEF39106.1"/>
    </source>
</evidence>
<dbReference type="PANTHER" id="PTHR33785:SF5">
    <property type="entry name" value="SERINE_ARGININE REPETITIVE MATRIX PROTEIN"/>
    <property type="match status" value="1"/>
</dbReference>
<proteinExistence type="predicted"/>
<dbReference type="EMBL" id="EQ973912">
    <property type="protein sequence ID" value="EEF39106.1"/>
    <property type="molecule type" value="Genomic_DNA"/>
</dbReference>
<dbReference type="AlphaFoldDB" id="B9SB98"/>
<keyword evidence="3" id="KW-1185">Reference proteome</keyword>
<feature type="compositionally biased region" description="Basic and acidic residues" evidence="1">
    <location>
        <begin position="93"/>
        <end position="106"/>
    </location>
</feature>
<gene>
    <name evidence="2" type="ORF">RCOM_0649740</name>
</gene>
<dbReference type="eggNOG" id="ENOG502RYCX">
    <property type="taxonomic scope" value="Eukaryota"/>
</dbReference>
<dbReference type="FunCoup" id="B9SB98">
    <property type="interactions" value="88"/>
</dbReference>
<dbReference type="InParanoid" id="B9SB98"/>
<accession>B9SB98</accession>
<feature type="compositionally biased region" description="Low complexity" evidence="1">
    <location>
        <begin position="107"/>
        <end position="116"/>
    </location>
</feature>
<reference evidence="3" key="1">
    <citation type="journal article" date="2010" name="Nat. Biotechnol.">
        <title>Draft genome sequence of the oilseed species Ricinus communis.</title>
        <authorList>
            <person name="Chan A.P."/>
            <person name="Crabtree J."/>
            <person name="Zhao Q."/>
            <person name="Lorenzi H."/>
            <person name="Orvis J."/>
            <person name="Puiu D."/>
            <person name="Melake-Berhan A."/>
            <person name="Jones K.M."/>
            <person name="Redman J."/>
            <person name="Chen G."/>
            <person name="Cahoon E.B."/>
            <person name="Gedil M."/>
            <person name="Stanke M."/>
            <person name="Haas B.J."/>
            <person name="Wortman J.R."/>
            <person name="Fraser-Liggett C.M."/>
            <person name="Ravel J."/>
            <person name="Rabinowicz P.D."/>
        </authorList>
    </citation>
    <scope>NUCLEOTIDE SEQUENCE [LARGE SCALE GENOMIC DNA]</scope>
    <source>
        <strain evidence="3">cv. Hale</strain>
    </source>
</reference>
<feature type="compositionally biased region" description="Low complexity" evidence="1">
    <location>
        <begin position="71"/>
        <end position="80"/>
    </location>
</feature>
<feature type="region of interest" description="Disordered" evidence="1">
    <location>
        <begin position="71"/>
        <end position="116"/>
    </location>
</feature>
<feature type="region of interest" description="Disordered" evidence="1">
    <location>
        <begin position="144"/>
        <end position="176"/>
    </location>
</feature>
<evidence type="ECO:0000256" key="1">
    <source>
        <dbReference type="SAM" id="MobiDB-lite"/>
    </source>
</evidence>
<dbReference type="STRING" id="3988.B9SB98"/>
<dbReference type="KEGG" id="rcu:8268831"/>
<dbReference type="OrthoDB" id="1875420at2759"/>
<evidence type="ECO:0000313" key="3">
    <source>
        <dbReference type="Proteomes" id="UP000008311"/>
    </source>
</evidence>
<protein>
    <submittedName>
        <fullName evidence="2">Uncharacterized protein</fullName>
    </submittedName>
</protein>